<protein>
    <submittedName>
        <fullName evidence="5">Site-specific recombinase, phage integrase family protein</fullName>
    </submittedName>
</protein>
<dbReference type="PATRIC" id="fig|1423738.3.peg.280"/>
<dbReference type="PROSITE" id="PS51898">
    <property type="entry name" value="TYR_RECOMBINASE"/>
    <property type="match status" value="1"/>
</dbReference>
<keyword evidence="6" id="KW-1185">Reference proteome</keyword>
<evidence type="ECO:0000256" key="1">
    <source>
        <dbReference type="ARBA" id="ARBA00008857"/>
    </source>
</evidence>
<sequence length="412" mass="48590">MAITKTAAGNYRVEVFYPKEVRSILKVKQTRYRKTCNTLREAHQAERDIQFKIDSVQRTGKGHLYETKGQVTFEDFFKTVFWQMYVSGSTGRTRTVPTKATQINTLNLFNNHLIPMFGQYTLAELNEDKDFVVRELVTFSQTYANIRTVKSYVRQMFETAEVLDYIEYDRLEKPLRFINSPKKDRLKKRREAEGESLTAQELLEWLDAAFEDYQNGKLNLQDYLLFMLTLHLGDRKSESYALKWRNVDLEEGKIYITRALDRYGEEKSTKGRKLSEMTLPKELVPLLIEWKEQQKEELKYFNIRQSNSQLLFSYTNTHGGVNQPLHSDYLNYRIKSIKHRHPELAPLHPHKLRHTFSTLARQGGATMEQISESLTHSDVKTTRIYVNTPDIINPEVHRMFVNRLEKERRKKA</sequence>
<name>A0A0R2BGS7_9LACO</name>
<dbReference type="PANTHER" id="PTHR30629">
    <property type="entry name" value="PROPHAGE INTEGRASE"/>
    <property type="match status" value="1"/>
</dbReference>
<dbReference type="AlphaFoldDB" id="A0A0R2BGS7"/>
<evidence type="ECO:0000256" key="2">
    <source>
        <dbReference type="ARBA" id="ARBA00022908"/>
    </source>
</evidence>
<dbReference type="InterPro" id="IPR002104">
    <property type="entry name" value="Integrase_catalytic"/>
</dbReference>
<evidence type="ECO:0000313" key="6">
    <source>
        <dbReference type="Proteomes" id="UP000051813"/>
    </source>
</evidence>
<evidence type="ECO:0000313" key="5">
    <source>
        <dbReference type="EMBL" id="KRM78799.1"/>
    </source>
</evidence>
<dbReference type="EMBL" id="AYYK01000009">
    <property type="protein sequence ID" value="KRM78799.1"/>
    <property type="molecule type" value="Genomic_DNA"/>
</dbReference>
<reference evidence="5 6" key="1">
    <citation type="journal article" date="2015" name="Genome Announc.">
        <title>Expanding the biotechnology potential of lactobacilli through comparative genomics of 213 strains and associated genera.</title>
        <authorList>
            <person name="Sun Z."/>
            <person name="Harris H.M."/>
            <person name="McCann A."/>
            <person name="Guo C."/>
            <person name="Argimon S."/>
            <person name="Zhang W."/>
            <person name="Yang X."/>
            <person name="Jeffery I.B."/>
            <person name="Cooney J.C."/>
            <person name="Kagawa T.F."/>
            <person name="Liu W."/>
            <person name="Song Y."/>
            <person name="Salvetti E."/>
            <person name="Wrobel A."/>
            <person name="Rasinkangas P."/>
            <person name="Parkhill J."/>
            <person name="Rea M.C."/>
            <person name="O'Sullivan O."/>
            <person name="Ritari J."/>
            <person name="Douillard F.P."/>
            <person name="Paul Ross R."/>
            <person name="Yang R."/>
            <person name="Briner A.E."/>
            <person name="Felis G.E."/>
            <person name="de Vos W.M."/>
            <person name="Barrangou R."/>
            <person name="Klaenhammer T.R."/>
            <person name="Caufield P.W."/>
            <person name="Cui Y."/>
            <person name="Zhang H."/>
            <person name="O'Toole P.W."/>
        </authorList>
    </citation>
    <scope>NUCLEOTIDE SEQUENCE [LARGE SCALE GENOMIC DNA]</scope>
    <source>
        <strain evidence="5 6">DSM 20335</strain>
    </source>
</reference>
<dbReference type="Proteomes" id="UP000051813">
    <property type="component" value="Unassembled WGS sequence"/>
</dbReference>
<dbReference type="OrthoDB" id="283809at2"/>
<keyword evidence="2" id="KW-0229">DNA integration</keyword>
<dbReference type="GO" id="GO:0003677">
    <property type="term" value="F:DNA binding"/>
    <property type="evidence" value="ECO:0007669"/>
    <property type="project" value="InterPro"/>
</dbReference>
<dbReference type="PANTHER" id="PTHR30629:SF2">
    <property type="entry name" value="PROPHAGE INTEGRASE INTS-RELATED"/>
    <property type="match status" value="1"/>
</dbReference>
<dbReference type="InterPro" id="IPR011010">
    <property type="entry name" value="DNA_brk_join_enz"/>
</dbReference>
<feature type="domain" description="Tyr recombinase" evidence="4">
    <location>
        <begin position="192"/>
        <end position="398"/>
    </location>
</feature>
<dbReference type="STRING" id="1423738.FC84_GL000277"/>
<dbReference type="GO" id="GO:0006310">
    <property type="term" value="P:DNA recombination"/>
    <property type="evidence" value="ECO:0007669"/>
    <property type="project" value="UniProtKB-KW"/>
</dbReference>
<dbReference type="Gene3D" id="1.10.443.10">
    <property type="entry name" value="Intergrase catalytic core"/>
    <property type="match status" value="1"/>
</dbReference>
<dbReference type="GO" id="GO:0015074">
    <property type="term" value="P:DNA integration"/>
    <property type="evidence" value="ECO:0007669"/>
    <property type="project" value="UniProtKB-KW"/>
</dbReference>
<dbReference type="Pfam" id="PF00589">
    <property type="entry name" value="Phage_integrase"/>
    <property type="match status" value="1"/>
</dbReference>
<dbReference type="RefSeq" id="WP_057756783.1">
    <property type="nucleotide sequence ID" value="NZ_AYYK01000009.1"/>
</dbReference>
<keyword evidence="3" id="KW-0233">DNA recombination</keyword>
<dbReference type="SUPFAM" id="SSF56349">
    <property type="entry name" value="DNA breaking-rejoining enzymes"/>
    <property type="match status" value="1"/>
</dbReference>
<organism evidence="5 6">
    <name type="scientific">Lapidilactobacillus dextrinicus DSM 20335</name>
    <dbReference type="NCBI Taxonomy" id="1423738"/>
    <lineage>
        <taxon>Bacteria</taxon>
        <taxon>Bacillati</taxon>
        <taxon>Bacillota</taxon>
        <taxon>Bacilli</taxon>
        <taxon>Lactobacillales</taxon>
        <taxon>Lactobacillaceae</taxon>
        <taxon>Lapidilactobacillus</taxon>
    </lineage>
</organism>
<comment type="caution">
    <text evidence="5">The sequence shown here is derived from an EMBL/GenBank/DDBJ whole genome shotgun (WGS) entry which is preliminary data.</text>
</comment>
<comment type="similarity">
    <text evidence="1">Belongs to the 'phage' integrase family.</text>
</comment>
<gene>
    <name evidence="5" type="ORF">FC84_GL000277</name>
</gene>
<proteinExistence type="inferred from homology"/>
<dbReference type="InterPro" id="IPR050808">
    <property type="entry name" value="Phage_Integrase"/>
</dbReference>
<accession>A0A0R2BGS7</accession>
<dbReference type="InterPro" id="IPR013762">
    <property type="entry name" value="Integrase-like_cat_sf"/>
</dbReference>
<evidence type="ECO:0000259" key="4">
    <source>
        <dbReference type="PROSITE" id="PS51898"/>
    </source>
</evidence>
<evidence type="ECO:0000256" key="3">
    <source>
        <dbReference type="ARBA" id="ARBA00023172"/>
    </source>
</evidence>